<dbReference type="EMBL" id="QBKP01000014">
    <property type="protein sequence ID" value="PTX46987.1"/>
    <property type="molecule type" value="Genomic_DNA"/>
</dbReference>
<sequence>MVSVFEDGAHAEDYPQQTGDGRANVVRLPLILMGYDVEGVEHPTDPAMVMMHDVLAALRGVKRDGAPDGNRSRNYLGMGRIVDDIQIGNGHVYPAFANENTSVAFFLVPVTVTYVDLAA</sequence>
<protein>
    <submittedName>
        <fullName evidence="1">Uncharacterized protein</fullName>
    </submittedName>
</protein>
<evidence type="ECO:0000313" key="1">
    <source>
        <dbReference type="EMBL" id="PTX46987.1"/>
    </source>
</evidence>
<dbReference type="Proteomes" id="UP000244224">
    <property type="component" value="Unassembled WGS sequence"/>
</dbReference>
<name>A0A2T6AT52_9RHOB</name>
<accession>A0A2T6AT52</accession>
<gene>
    <name evidence="1" type="ORF">C8N34_1147</name>
</gene>
<dbReference type="AlphaFoldDB" id="A0A2T6AT52"/>
<organism evidence="1 2">
    <name type="scientific">Gemmobacter caeni</name>
    <dbReference type="NCBI Taxonomy" id="589035"/>
    <lineage>
        <taxon>Bacteria</taxon>
        <taxon>Pseudomonadati</taxon>
        <taxon>Pseudomonadota</taxon>
        <taxon>Alphaproteobacteria</taxon>
        <taxon>Rhodobacterales</taxon>
        <taxon>Paracoccaceae</taxon>
        <taxon>Gemmobacter</taxon>
    </lineage>
</organism>
<proteinExistence type="predicted"/>
<comment type="caution">
    <text evidence="1">The sequence shown here is derived from an EMBL/GenBank/DDBJ whole genome shotgun (WGS) entry which is preliminary data.</text>
</comment>
<evidence type="ECO:0000313" key="2">
    <source>
        <dbReference type="Proteomes" id="UP000244224"/>
    </source>
</evidence>
<keyword evidence="2" id="KW-1185">Reference proteome</keyword>
<reference evidence="1 2" key="1">
    <citation type="submission" date="2018-04" db="EMBL/GenBank/DDBJ databases">
        <title>Genomic Encyclopedia of Archaeal and Bacterial Type Strains, Phase II (KMG-II): from individual species to whole genera.</title>
        <authorList>
            <person name="Goeker M."/>
        </authorList>
    </citation>
    <scope>NUCLEOTIDE SEQUENCE [LARGE SCALE GENOMIC DNA]</scope>
    <source>
        <strain evidence="1 2">DSM 21823</strain>
    </source>
</reference>